<dbReference type="GO" id="GO:0050897">
    <property type="term" value="F:cobalt ion binding"/>
    <property type="evidence" value="ECO:0007669"/>
    <property type="project" value="InterPro"/>
</dbReference>
<evidence type="ECO:0000256" key="3">
    <source>
        <dbReference type="ARBA" id="ARBA00008829"/>
    </source>
</evidence>
<dbReference type="NCBIfam" id="TIGR03178">
    <property type="entry name" value="allantoinase"/>
    <property type="match status" value="1"/>
</dbReference>
<dbReference type="SUPFAM" id="SSF51556">
    <property type="entry name" value="Metallo-dependent hydrolases"/>
    <property type="match status" value="1"/>
</dbReference>
<gene>
    <name evidence="14" type="primary">allB</name>
    <name evidence="14" type="ORF">NOF55_21625</name>
</gene>
<keyword evidence="8" id="KW-0479">Metal-binding</keyword>
<dbReference type="GO" id="GO:0004038">
    <property type="term" value="F:allantoinase activity"/>
    <property type="evidence" value="ECO:0007669"/>
    <property type="project" value="UniProtKB-EC"/>
</dbReference>
<comment type="similarity">
    <text evidence="4">Belongs to the metallo-dependent hydrolases superfamily. Allantoinase family.</text>
</comment>
<evidence type="ECO:0000313" key="14">
    <source>
        <dbReference type="EMBL" id="MCX8999709.1"/>
    </source>
</evidence>
<dbReference type="SUPFAM" id="SSF51338">
    <property type="entry name" value="Composite domain of metallo-dependent hydrolases"/>
    <property type="match status" value="1"/>
</dbReference>
<dbReference type="Pfam" id="PF01979">
    <property type="entry name" value="Amidohydro_1"/>
    <property type="match status" value="1"/>
</dbReference>
<dbReference type="EMBL" id="JANFPI010000010">
    <property type="protein sequence ID" value="MCX8999709.1"/>
    <property type="molecule type" value="Genomic_DNA"/>
</dbReference>
<evidence type="ECO:0000256" key="4">
    <source>
        <dbReference type="ARBA" id="ARBA00010368"/>
    </source>
</evidence>
<evidence type="ECO:0000256" key="2">
    <source>
        <dbReference type="ARBA" id="ARBA00004968"/>
    </source>
</evidence>
<dbReference type="InterPro" id="IPR011059">
    <property type="entry name" value="Metal-dep_hydrolase_composite"/>
</dbReference>
<dbReference type="InterPro" id="IPR032466">
    <property type="entry name" value="Metal_Hydrolase"/>
</dbReference>
<dbReference type="AlphaFoldDB" id="A0AAE3N342"/>
<sequence>MDTLIKGGTVVTEHGVAPLDIGIAGGRVAALLSPGEAVDAGRIVDATGLLVVAGAIDAHVHFTGSNPYPEEELFDGTCSAAMGGVTTIIEMPHSNPPATTLEAFEAKKAMAMRQAVVDFGLWGGLDGRNCNELPRLREAGALAFKGFLCSSQRDRAASDPSGLPALTDAELVEAMRVVGKFGGLIGLHAENHDLLIEAQARLRVAGRTDMRAHAEAGPEIAEIEAVSRIITLSRETGTRCHIVHLSSGKAAELIAAAKGTAPVSVETCSHYLLLDEDDLVRIGPWARCGPPLRPRETIDLLWTSVLNGTIDILASDHCPYLPEAKSIGFESVWKAGMGLTGVQTTVPLLFSEGVVKRGLSLTDFARMTAAGPARLFGLYPKKGTIAPGSDADLVFYRPDEEWTITGQSFPGRAKWTPFEGTRCTGRVVRTMVRGTDVYADGTIMVSAGFGTFQHAACS</sequence>
<feature type="domain" description="Amidohydrolase-related" evidence="13">
    <location>
        <begin position="50"/>
        <end position="435"/>
    </location>
</feature>
<dbReference type="GO" id="GO:0005737">
    <property type="term" value="C:cytoplasm"/>
    <property type="evidence" value="ECO:0007669"/>
    <property type="project" value="TreeGrafter"/>
</dbReference>
<dbReference type="GO" id="GO:0008270">
    <property type="term" value="F:zinc ion binding"/>
    <property type="evidence" value="ECO:0007669"/>
    <property type="project" value="InterPro"/>
</dbReference>
<evidence type="ECO:0000256" key="12">
    <source>
        <dbReference type="ARBA" id="ARBA00068457"/>
    </source>
</evidence>
<comment type="function">
    <text evidence="11">Catalyzes the stereospecific hydrolysis of the cyclic amide bond of D-hydantoin derivatives.</text>
</comment>
<comment type="caution">
    <text evidence="14">The sequence shown here is derived from an EMBL/GenBank/DDBJ whole genome shotgun (WGS) entry which is preliminary data.</text>
</comment>
<evidence type="ECO:0000313" key="15">
    <source>
        <dbReference type="Proteomes" id="UP001208771"/>
    </source>
</evidence>
<evidence type="ECO:0000256" key="9">
    <source>
        <dbReference type="ARBA" id="ARBA00022801"/>
    </source>
</evidence>
<keyword evidence="7" id="KW-0597">Phosphoprotein</keyword>
<dbReference type="Gene3D" id="2.30.40.10">
    <property type="entry name" value="Urease, subunit C, domain 1"/>
    <property type="match status" value="1"/>
</dbReference>
<name>A0AAE3N342_9HYPH</name>
<protein>
    <recommendedName>
        <fullName evidence="12">D-hydantoinase</fullName>
        <ecNumber evidence="6">3.5.2.5</ecNumber>
    </recommendedName>
</protein>
<evidence type="ECO:0000256" key="1">
    <source>
        <dbReference type="ARBA" id="ARBA00001947"/>
    </source>
</evidence>
<evidence type="ECO:0000256" key="11">
    <source>
        <dbReference type="ARBA" id="ARBA00055040"/>
    </source>
</evidence>
<keyword evidence="10" id="KW-0862">Zinc</keyword>
<evidence type="ECO:0000256" key="10">
    <source>
        <dbReference type="ARBA" id="ARBA00022833"/>
    </source>
</evidence>
<dbReference type="Gene3D" id="3.20.20.140">
    <property type="entry name" value="Metal-dependent hydrolases"/>
    <property type="match status" value="1"/>
</dbReference>
<dbReference type="InterPro" id="IPR006680">
    <property type="entry name" value="Amidohydro-rel"/>
</dbReference>
<dbReference type="InterPro" id="IPR017593">
    <property type="entry name" value="Allantoinase"/>
</dbReference>
<dbReference type="PANTHER" id="PTHR43668:SF2">
    <property type="entry name" value="ALLANTOINASE"/>
    <property type="match status" value="1"/>
</dbReference>
<keyword evidence="9 14" id="KW-0378">Hydrolase</keyword>
<dbReference type="RefSeq" id="WP_306413205.1">
    <property type="nucleotide sequence ID" value="NZ_JANFPI010000010.1"/>
</dbReference>
<keyword evidence="15" id="KW-1185">Reference proteome</keyword>
<evidence type="ECO:0000256" key="5">
    <source>
        <dbReference type="ARBA" id="ARBA00011881"/>
    </source>
</evidence>
<accession>A0AAE3N342</accession>
<dbReference type="GO" id="GO:0006145">
    <property type="term" value="P:purine nucleobase catabolic process"/>
    <property type="evidence" value="ECO:0007669"/>
    <property type="project" value="TreeGrafter"/>
</dbReference>
<evidence type="ECO:0000256" key="6">
    <source>
        <dbReference type="ARBA" id="ARBA00012863"/>
    </source>
</evidence>
<reference evidence="14" key="1">
    <citation type="submission" date="2022-07" db="EMBL/GenBank/DDBJ databases">
        <title>Ectorhizobium quercum gen.nov., sp. nov.</title>
        <authorList>
            <person name="Ma T."/>
            <person name="Li Y."/>
        </authorList>
    </citation>
    <scope>NUCLEOTIDE SEQUENCE</scope>
    <source>
        <strain evidence="14">BDR2-2</strain>
    </source>
</reference>
<comment type="subunit">
    <text evidence="5">Homotetramer.</text>
</comment>
<dbReference type="GO" id="GO:0000256">
    <property type="term" value="P:allantoin catabolic process"/>
    <property type="evidence" value="ECO:0007669"/>
    <property type="project" value="InterPro"/>
</dbReference>
<organism evidence="14 15">
    <name type="scientific">Ectorhizobium quercum</name>
    <dbReference type="NCBI Taxonomy" id="2965071"/>
    <lineage>
        <taxon>Bacteria</taxon>
        <taxon>Pseudomonadati</taxon>
        <taxon>Pseudomonadota</taxon>
        <taxon>Alphaproteobacteria</taxon>
        <taxon>Hyphomicrobiales</taxon>
        <taxon>Rhizobiaceae</taxon>
        <taxon>Ectorhizobium</taxon>
    </lineage>
</organism>
<evidence type="ECO:0000256" key="7">
    <source>
        <dbReference type="ARBA" id="ARBA00022553"/>
    </source>
</evidence>
<dbReference type="FunFam" id="3.20.20.140:FF:000217">
    <property type="entry name" value="Dihydropyrimidinase-related protein 1"/>
    <property type="match status" value="1"/>
</dbReference>
<comment type="cofactor">
    <cofactor evidence="1">
        <name>Zn(2+)</name>
        <dbReference type="ChEBI" id="CHEBI:29105"/>
    </cofactor>
</comment>
<dbReference type="PANTHER" id="PTHR43668">
    <property type="entry name" value="ALLANTOINASE"/>
    <property type="match status" value="1"/>
</dbReference>
<evidence type="ECO:0000259" key="13">
    <source>
        <dbReference type="Pfam" id="PF01979"/>
    </source>
</evidence>
<evidence type="ECO:0000256" key="8">
    <source>
        <dbReference type="ARBA" id="ARBA00022723"/>
    </source>
</evidence>
<dbReference type="Proteomes" id="UP001208771">
    <property type="component" value="Unassembled WGS sequence"/>
</dbReference>
<comment type="pathway">
    <text evidence="2">Nitrogen metabolism; (S)-allantoin degradation; allantoate from (S)-allantoin: step 1/1.</text>
</comment>
<dbReference type="InterPro" id="IPR050138">
    <property type="entry name" value="DHOase/Allantoinase_Hydrolase"/>
</dbReference>
<dbReference type="EC" id="3.5.2.5" evidence="6"/>
<proteinExistence type="inferred from homology"/>
<comment type="similarity">
    <text evidence="3">Belongs to the metallo-dependent hydrolases superfamily. Hydantoinase/dihydropyrimidinase family.</text>
</comment>